<dbReference type="EMBL" id="JAHLFE010000001">
    <property type="protein sequence ID" value="MBU3843253.1"/>
    <property type="molecule type" value="Genomic_DNA"/>
</dbReference>
<dbReference type="Proteomes" id="UP000733611">
    <property type="component" value="Unassembled WGS sequence"/>
</dbReference>
<dbReference type="PANTHER" id="PTHR34501">
    <property type="entry name" value="PROTEIN YDDL-RELATED"/>
    <property type="match status" value="1"/>
</dbReference>
<comment type="caution">
    <text evidence="3">The sequence shown here is derived from an EMBL/GenBank/DDBJ whole genome shotgun (WGS) entry which is preliminary data.</text>
</comment>
<proteinExistence type="predicted"/>
<feature type="signal peptide" evidence="2">
    <location>
        <begin position="1"/>
        <end position="24"/>
    </location>
</feature>
<dbReference type="InterPro" id="IPR050298">
    <property type="entry name" value="Gram-neg_bact_OMP"/>
</dbReference>
<gene>
    <name evidence="3" type="ORF">H9847_00010</name>
</gene>
<dbReference type="PANTHER" id="PTHR34501:SF2">
    <property type="entry name" value="OUTER MEMBRANE PORIN F-RELATED"/>
    <property type="match status" value="1"/>
</dbReference>
<feature type="chain" id="PRO_5037764323" evidence="2">
    <location>
        <begin position="25"/>
        <end position="401"/>
    </location>
</feature>
<dbReference type="Gene3D" id="2.40.160.10">
    <property type="entry name" value="Porin"/>
    <property type="match status" value="1"/>
</dbReference>
<evidence type="ECO:0000313" key="3">
    <source>
        <dbReference type="EMBL" id="MBU3843253.1"/>
    </source>
</evidence>
<evidence type="ECO:0000256" key="1">
    <source>
        <dbReference type="ARBA" id="ARBA00022729"/>
    </source>
</evidence>
<reference evidence="3" key="1">
    <citation type="journal article" date="2021" name="PeerJ">
        <title>Extensive microbial diversity within the chicken gut microbiome revealed by metagenomics and culture.</title>
        <authorList>
            <person name="Gilroy R."/>
            <person name="Ravi A."/>
            <person name="Getino M."/>
            <person name="Pursley I."/>
            <person name="Horton D.L."/>
            <person name="Alikhan N.F."/>
            <person name="Baker D."/>
            <person name="Gharbi K."/>
            <person name="Hall N."/>
            <person name="Watson M."/>
            <person name="Adriaenssens E.M."/>
            <person name="Foster-Nyarko E."/>
            <person name="Jarju S."/>
            <person name="Secka A."/>
            <person name="Antonio M."/>
            <person name="Oren A."/>
            <person name="Chaudhuri R.R."/>
            <person name="La Ragione R."/>
            <person name="Hildebrand F."/>
            <person name="Pallen M.J."/>
        </authorList>
    </citation>
    <scope>NUCLEOTIDE SEQUENCE</scope>
    <source>
        <strain evidence="3">378</strain>
    </source>
</reference>
<dbReference type="SUPFAM" id="SSF56935">
    <property type="entry name" value="Porins"/>
    <property type="match status" value="1"/>
</dbReference>
<dbReference type="AlphaFoldDB" id="A0A948WY25"/>
<dbReference type="InterPro" id="IPR023614">
    <property type="entry name" value="Porin_dom_sf"/>
</dbReference>
<evidence type="ECO:0000256" key="2">
    <source>
        <dbReference type="SAM" id="SignalP"/>
    </source>
</evidence>
<reference evidence="3" key="2">
    <citation type="submission" date="2021-04" db="EMBL/GenBank/DDBJ databases">
        <authorList>
            <person name="Gilroy R."/>
        </authorList>
    </citation>
    <scope>NUCLEOTIDE SEQUENCE</scope>
    <source>
        <strain evidence="3">378</strain>
    </source>
</reference>
<name>A0A948WY25_9GAMM</name>
<sequence length="401" mass="43852">MKKSLLALAVSALAAASIASTASATTVYDKDGTSMGIYGRVQSVYYSEHHGTDKTEGSIDTSARMGFDLRTPLTSGIDVFALAEWEAANGNGKNDEADGFDARYLWVGFDFGQFGQVKIGKFEEAIKYAIGPTDHWEDAGCTGLAGNDDRSESVIMYQWSGYGVDAYISYAMARDNEHLDGAYYIGENVDRDWSASAALGYTSPDVLFGPIGVRVGYLAGELNQDNSVFDRTKGTVTGTNVVYSGGNTYSEYDSYDQWAVSAFWGTLAQGPYMAVAYQCRTFDINDYTYNTTNGVWDKTTGDYDVSGLEFTVAYTFQNGLRLATGYEMQTIEFDGDEDSDVDAVTVPILALWKVNPNFDVWAECRLDAGTDDDDNGGKNFDAEAGTYYSENVFSFGARYNF</sequence>
<accession>A0A948WY25</accession>
<keyword evidence="1 2" id="KW-0732">Signal</keyword>
<protein>
    <submittedName>
        <fullName evidence="3">Porin</fullName>
    </submittedName>
</protein>
<organism evidence="3 4">
    <name type="scientific">Candidatus Anaerobiospirillum pullicola</name>
    <dbReference type="NCBI Taxonomy" id="2838451"/>
    <lineage>
        <taxon>Bacteria</taxon>
        <taxon>Pseudomonadati</taxon>
        <taxon>Pseudomonadota</taxon>
        <taxon>Gammaproteobacteria</taxon>
        <taxon>Aeromonadales</taxon>
        <taxon>Succinivibrionaceae</taxon>
        <taxon>Anaerobiospirillum</taxon>
    </lineage>
</organism>
<evidence type="ECO:0000313" key="4">
    <source>
        <dbReference type="Proteomes" id="UP000733611"/>
    </source>
</evidence>